<reference evidence="1" key="2">
    <citation type="submission" date="2020-05" db="UniProtKB">
        <authorList>
            <consortium name="EnsemblMetazoa"/>
        </authorList>
    </citation>
    <scope>IDENTIFICATION</scope>
    <source>
        <strain evidence="1">IAEA</strain>
    </source>
</reference>
<evidence type="ECO:0000313" key="1">
    <source>
        <dbReference type="EnsemblMetazoa" id="GBRI015632-PA"/>
    </source>
</evidence>
<reference evidence="2" key="1">
    <citation type="submission" date="2014-03" db="EMBL/GenBank/DDBJ databases">
        <authorList>
            <person name="Aksoy S."/>
            <person name="Warren W."/>
            <person name="Wilson R.K."/>
        </authorList>
    </citation>
    <scope>NUCLEOTIDE SEQUENCE [LARGE SCALE GENOMIC DNA]</scope>
    <source>
        <strain evidence="2">IAEA</strain>
    </source>
</reference>
<evidence type="ECO:0000313" key="2">
    <source>
        <dbReference type="Proteomes" id="UP000091820"/>
    </source>
</evidence>
<dbReference type="EnsemblMetazoa" id="GBRI015632-RA">
    <property type="protein sequence ID" value="GBRI015632-PA"/>
    <property type="gene ID" value="GBRI015632"/>
</dbReference>
<organism evidence="1 2">
    <name type="scientific">Glossina brevipalpis</name>
    <dbReference type="NCBI Taxonomy" id="37001"/>
    <lineage>
        <taxon>Eukaryota</taxon>
        <taxon>Metazoa</taxon>
        <taxon>Ecdysozoa</taxon>
        <taxon>Arthropoda</taxon>
        <taxon>Hexapoda</taxon>
        <taxon>Insecta</taxon>
        <taxon>Pterygota</taxon>
        <taxon>Neoptera</taxon>
        <taxon>Endopterygota</taxon>
        <taxon>Diptera</taxon>
        <taxon>Brachycera</taxon>
        <taxon>Muscomorpha</taxon>
        <taxon>Hippoboscoidea</taxon>
        <taxon>Glossinidae</taxon>
        <taxon>Glossina</taxon>
    </lineage>
</organism>
<name>A0A1A9WDI1_9MUSC</name>
<dbReference type="VEuPathDB" id="VectorBase:GBRI015632"/>
<accession>A0A1A9WDI1</accession>
<dbReference type="AlphaFoldDB" id="A0A1A9WDI1"/>
<protein>
    <submittedName>
        <fullName evidence="1">Uncharacterized protein</fullName>
    </submittedName>
</protein>
<keyword evidence="2" id="KW-1185">Reference proteome</keyword>
<dbReference type="Proteomes" id="UP000091820">
    <property type="component" value="Unassembled WGS sequence"/>
</dbReference>
<proteinExistence type="predicted"/>
<sequence>MATISQIPSFRATIENYLFQIKGLLKANNCESALTHGFKRVAPLICSEQNGGEKIPPVAAEAVVVMMVKGVTLEGDAVVVFAFAHRNRPSRSSCDCSSWCNSNWCRRCSTHRSLFTIFNIMANQLQLFTYLFIHPATY</sequence>